<keyword evidence="3" id="KW-0731">Sigma factor</keyword>
<dbReference type="SUPFAM" id="SSF88946">
    <property type="entry name" value="Sigma2 domain of RNA polymerase sigma factors"/>
    <property type="match status" value="1"/>
</dbReference>
<evidence type="ECO:0000256" key="2">
    <source>
        <dbReference type="ARBA" id="ARBA00023015"/>
    </source>
</evidence>
<dbReference type="Pfam" id="PF04545">
    <property type="entry name" value="Sigma70_r4"/>
    <property type="match status" value="1"/>
</dbReference>
<keyword evidence="2" id="KW-0805">Transcription regulation</keyword>
<dbReference type="SUPFAM" id="SSF88659">
    <property type="entry name" value="Sigma3 and sigma4 domains of RNA polymerase sigma factors"/>
    <property type="match status" value="1"/>
</dbReference>
<sequence length="179" mass="20133">MRGPDEKEFGDLVAGRSHALRRTAYLMCGDWHQAEDLVQITFIKLYRAWGRVNRHDNLDAYLRKTLLNACIDERRRPWQRRELPTSAPPDHPDRSAVLVHDRDLLVSGLRQIAPGQRAVLVLRFWEDLTVEETARVLGCSTGTVKSQTARGLAALRAVIGELAPGTRMPDDVSVLKGNS</sequence>
<dbReference type="InterPro" id="IPR013325">
    <property type="entry name" value="RNA_pol_sigma_r2"/>
</dbReference>
<evidence type="ECO:0000256" key="1">
    <source>
        <dbReference type="ARBA" id="ARBA00010641"/>
    </source>
</evidence>
<dbReference type="Gene3D" id="1.10.1740.10">
    <property type="match status" value="1"/>
</dbReference>
<feature type="domain" description="RNA polymerase sigma-70 region 2" evidence="6">
    <location>
        <begin position="19"/>
        <end position="77"/>
    </location>
</feature>
<protein>
    <submittedName>
        <fullName evidence="8">SigE family RNA polymerase sigma factor</fullName>
    </submittedName>
</protein>
<accession>A0ABS5L305</accession>
<evidence type="ECO:0000256" key="5">
    <source>
        <dbReference type="ARBA" id="ARBA00023163"/>
    </source>
</evidence>
<dbReference type="RefSeq" id="WP_212018564.1">
    <property type="nucleotide sequence ID" value="NZ_JAAFYZ010000204.1"/>
</dbReference>
<evidence type="ECO:0000313" key="8">
    <source>
        <dbReference type="EMBL" id="MBS2552712.1"/>
    </source>
</evidence>
<evidence type="ECO:0000256" key="4">
    <source>
        <dbReference type="ARBA" id="ARBA00023125"/>
    </source>
</evidence>
<dbReference type="PANTHER" id="PTHR43133">
    <property type="entry name" value="RNA POLYMERASE ECF-TYPE SIGMA FACTO"/>
    <property type="match status" value="1"/>
</dbReference>
<dbReference type="InterPro" id="IPR039425">
    <property type="entry name" value="RNA_pol_sigma-70-like"/>
</dbReference>
<dbReference type="Gene3D" id="1.10.10.10">
    <property type="entry name" value="Winged helix-like DNA-binding domain superfamily/Winged helix DNA-binding domain"/>
    <property type="match status" value="1"/>
</dbReference>
<dbReference type="CDD" id="cd06171">
    <property type="entry name" value="Sigma70_r4"/>
    <property type="match status" value="1"/>
</dbReference>
<dbReference type="NCBIfam" id="TIGR02983">
    <property type="entry name" value="SigE-fam_strep"/>
    <property type="match status" value="1"/>
</dbReference>
<gene>
    <name evidence="8" type="ORF">KGQ19_38235</name>
</gene>
<dbReference type="InterPro" id="IPR007627">
    <property type="entry name" value="RNA_pol_sigma70_r2"/>
</dbReference>
<evidence type="ECO:0000313" key="9">
    <source>
        <dbReference type="Proteomes" id="UP000730482"/>
    </source>
</evidence>
<evidence type="ECO:0000256" key="3">
    <source>
        <dbReference type="ARBA" id="ARBA00023082"/>
    </source>
</evidence>
<dbReference type="InterPro" id="IPR007630">
    <property type="entry name" value="RNA_pol_sigma70_r4"/>
</dbReference>
<proteinExistence type="inferred from homology"/>
<dbReference type="InterPro" id="IPR014284">
    <property type="entry name" value="RNA_pol_sigma-70_dom"/>
</dbReference>
<dbReference type="NCBIfam" id="TIGR02937">
    <property type="entry name" value="sigma70-ECF"/>
    <property type="match status" value="1"/>
</dbReference>
<dbReference type="InterPro" id="IPR014325">
    <property type="entry name" value="RNA_pol_sigma-E_actinobac"/>
</dbReference>
<organism evidence="8 9">
    <name type="scientific">Catenulispora pinistramenti</name>
    <dbReference type="NCBI Taxonomy" id="2705254"/>
    <lineage>
        <taxon>Bacteria</taxon>
        <taxon>Bacillati</taxon>
        <taxon>Actinomycetota</taxon>
        <taxon>Actinomycetes</taxon>
        <taxon>Catenulisporales</taxon>
        <taxon>Catenulisporaceae</taxon>
        <taxon>Catenulispora</taxon>
    </lineage>
</organism>
<evidence type="ECO:0000259" key="6">
    <source>
        <dbReference type="Pfam" id="PF04542"/>
    </source>
</evidence>
<keyword evidence="5" id="KW-0804">Transcription</keyword>
<dbReference type="Proteomes" id="UP000730482">
    <property type="component" value="Unassembled WGS sequence"/>
</dbReference>
<dbReference type="PANTHER" id="PTHR43133:SF50">
    <property type="entry name" value="ECF RNA POLYMERASE SIGMA FACTOR SIGM"/>
    <property type="match status" value="1"/>
</dbReference>
<comment type="similarity">
    <text evidence="1">Belongs to the sigma-70 factor family. ECF subfamily.</text>
</comment>
<keyword evidence="9" id="KW-1185">Reference proteome</keyword>
<dbReference type="InterPro" id="IPR036388">
    <property type="entry name" value="WH-like_DNA-bd_sf"/>
</dbReference>
<dbReference type="Pfam" id="PF04542">
    <property type="entry name" value="Sigma70_r2"/>
    <property type="match status" value="1"/>
</dbReference>
<feature type="domain" description="RNA polymerase sigma-70 region 4" evidence="7">
    <location>
        <begin position="109"/>
        <end position="157"/>
    </location>
</feature>
<dbReference type="InterPro" id="IPR013324">
    <property type="entry name" value="RNA_pol_sigma_r3/r4-like"/>
</dbReference>
<evidence type="ECO:0000259" key="7">
    <source>
        <dbReference type="Pfam" id="PF04545"/>
    </source>
</evidence>
<dbReference type="EMBL" id="JAAFYZ010000204">
    <property type="protein sequence ID" value="MBS2552712.1"/>
    <property type="molecule type" value="Genomic_DNA"/>
</dbReference>
<name>A0ABS5L305_9ACTN</name>
<comment type="caution">
    <text evidence="8">The sequence shown here is derived from an EMBL/GenBank/DDBJ whole genome shotgun (WGS) entry which is preliminary data.</text>
</comment>
<keyword evidence="4" id="KW-0238">DNA-binding</keyword>
<reference evidence="8 9" key="1">
    <citation type="submission" date="2020-02" db="EMBL/GenBank/DDBJ databases">
        <title>Acidophilic actinobacteria isolated from forest soil.</title>
        <authorList>
            <person name="Golinska P."/>
        </authorList>
    </citation>
    <scope>NUCLEOTIDE SEQUENCE [LARGE SCALE GENOMIC DNA]</scope>
    <source>
        <strain evidence="8 9">NL8</strain>
    </source>
</reference>